<proteinExistence type="predicted"/>
<dbReference type="Pfam" id="PF12728">
    <property type="entry name" value="HTH_17"/>
    <property type="match status" value="1"/>
</dbReference>
<dbReference type="InterPro" id="IPR009061">
    <property type="entry name" value="DNA-bd_dom_put_sf"/>
</dbReference>
<sequence>MHDDYSVRQLAECTGLSDRTIRNYLASGILEGEKTEGSWRFTPEQVEEFIRHPAVRPSILAKNHGAVYDFLATPHGEKSEICLILDLPGRDREGVSRYFCEKITQGSYTNLRFTFDGVQKAPRVILTGDTREVMEILQGLEF</sequence>
<accession>A0A9D0Z260</accession>
<dbReference type="EMBL" id="DVFK01000076">
    <property type="protein sequence ID" value="HIQ67916.1"/>
    <property type="molecule type" value="Genomic_DNA"/>
</dbReference>
<evidence type="ECO:0000313" key="3">
    <source>
        <dbReference type="Proteomes" id="UP000886796"/>
    </source>
</evidence>
<gene>
    <name evidence="2" type="ORF">IAB74_05365</name>
</gene>
<evidence type="ECO:0000259" key="1">
    <source>
        <dbReference type="Pfam" id="PF12728"/>
    </source>
</evidence>
<feature type="domain" description="Helix-turn-helix" evidence="1">
    <location>
        <begin position="5"/>
        <end position="51"/>
    </location>
</feature>
<dbReference type="InterPro" id="IPR041657">
    <property type="entry name" value="HTH_17"/>
</dbReference>
<dbReference type="AlphaFoldDB" id="A0A9D0Z260"/>
<reference evidence="2" key="2">
    <citation type="journal article" date="2021" name="PeerJ">
        <title>Extensive microbial diversity within the chicken gut microbiome revealed by metagenomics and culture.</title>
        <authorList>
            <person name="Gilroy R."/>
            <person name="Ravi A."/>
            <person name="Getino M."/>
            <person name="Pursley I."/>
            <person name="Horton D.L."/>
            <person name="Alikhan N.F."/>
            <person name="Baker D."/>
            <person name="Gharbi K."/>
            <person name="Hall N."/>
            <person name="Watson M."/>
            <person name="Adriaenssens E.M."/>
            <person name="Foster-Nyarko E."/>
            <person name="Jarju S."/>
            <person name="Secka A."/>
            <person name="Antonio M."/>
            <person name="Oren A."/>
            <person name="Chaudhuri R.R."/>
            <person name="La Ragione R."/>
            <person name="Hildebrand F."/>
            <person name="Pallen M.J."/>
        </authorList>
    </citation>
    <scope>NUCLEOTIDE SEQUENCE</scope>
    <source>
        <strain evidence="2">13361</strain>
    </source>
</reference>
<dbReference type="Proteomes" id="UP000886796">
    <property type="component" value="Unassembled WGS sequence"/>
</dbReference>
<name>A0A9D0Z260_9FIRM</name>
<protein>
    <submittedName>
        <fullName evidence="2">Helix-turn-helix domain-containing protein</fullName>
    </submittedName>
</protein>
<organism evidence="2 3">
    <name type="scientific">Candidatus Faecousia excrementigallinarum</name>
    <dbReference type="NCBI Taxonomy" id="2840806"/>
    <lineage>
        <taxon>Bacteria</taxon>
        <taxon>Bacillati</taxon>
        <taxon>Bacillota</taxon>
        <taxon>Clostridia</taxon>
        <taxon>Eubacteriales</taxon>
        <taxon>Oscillospiraceae</taxon>
        <taxon>Faecousia</taxon>
    </lineage>
</organism>
<evidence type="ECO:0000313" key="2">
    <source>
        <dbReference type="EMBL" id="HIQ67916.1"/>
    </source>
</evidence>
<reference evidence="2" key="1">
    <citation type="submission" date="2020-10" db="EMBL/GenBank/DDBJ databases">
        <authorList>
            <person name="Gilroy R."/>
        </authorList>
    </citation>
    <scope>NUCLEOTIDE SEQUENCE</scope>
    <source>
        <strain evidence="2">13361</strain>
    </source>
</reference>
<dbReference type="SUPFAM" id="SSF46955">
    <property type="entry name" value="Putative DNA-binding domain"/>
    <property type="match status" value="1"/>
</dbReference>
<dbReference type="Gene3D" id="1.10.1660.10">
    <property type="match status" value="1"/>
</dbReference>
<comment type="caution">
    <text evidence="2">The sequence shown here is derived from an EMBL/GenBank/DDBJ whole genome shotgun (WGS) entry which is preliminary data.</text>
</comment>